<proteinExistence type="predicted"/>
<dbReference type="RefSeq" id="WP_080805331.1">
    <property type="nucleotide sequence ID" value="NZ_CP021983.2"/>
</dbReference>
<dbReference type="Pfam" id="PF01850">
    <property type="entry name" value="PIN"/>
    <property type="match status" value="1"/>
</dbReference>
<dbReference type="OrthoDB" id="425811at2"/>
<protein>
    <submittedName>
        <fullName evidence="2">Ribonuclease VapC26</fullName>
        <ecNumber evidence="2">3.1.-.-</ecNumber>
    </submittedName>
</protein>
<dbReference type="InterPro" id="IPR002716">
    <property type="entry name" value="PIN_dom"/>
</dbReference>
<dbReference type="GO" id="GO:0016787">
    <property type="term" value="F:hydrolase activity"/>
    <property type="evidence" value="ECO:0007669"/>
    <property type="project" value="UniProtKB-KW"/>
</dbReference>
<accession>A0A1Z3HV67</accession>
<keyword evidence="3" id="KW-1185">Reference proteome</keyword>
<dbReference type="SUPFAM" id="SSF88723">
    <property type="entry name" value="PIN domain-like"/>
    <property type="match status" value="1"/>
</dbReference>
<dbReference type="STRING" id="1641165.XM38_01620"/>
<sequence>MEAVLADSGFVVALVNKADPRHVEVRAVYLQFPQILLPQVVLVEVAYLVGRDVGIPTVVAFLKGIPASRFVLTASTDPDIARAANIVEQYLDSKVDFVDSTIMAMAERLAITTILTIDQRDFRIFRPSHCESFRLLP</sequence>
<gene>
    <name evidence="2" type="ORF">XM38_051370</name>
</gene>
<reference evidence="2 3" key="1">
    <citation type="journal article" date="2016" name="Biochim. Biophys. Acta">
        <title>Characterization of red-shifted phycobilisomes isolated from the chlorophyll f-containing cyanobacterium Halomicronema hongdechloris.</title>
        <authorList>
            <person name="Li Y."/>
            <person name="Lin Y."/>
            <person name="Garvey C.J."/>
            <person name="Birch D."/>
            <person name="Corkery R.W."/>
            <person name="Loughlin P.C."/>
            <person name="Scheer H."/>
            <person name="Willows R.D."/>
            <person name="Chen M."/>
        </authorList>
    </citation>
    <scope>NUCLEOTIDE SEQUENCE [LARGE SCALE GENOMIC DNA]</scope>
    <source>
        <strain evidence="2 3">C2206</strain>
    </source>
</reference>
<name>A0A1Z3HV67_9CYAN</name>
<evidence type="ECO:0000259" key="1">
    <source>
        <dbReference type="Pfam" id="PF01850"/>
    </source>
</evidence>
<feature type="domain" description="PIN" evidence="1">
    <location>
        <begin position="5"/>
        <end position="122"/>
    </location>
</feature>
<dbReference type="Proteomes" id="UP000191901">
    <property type="component" value="Chromosome"/>
</dbReference>
<dbReference type="EC" id="3.1.-.-" evidence="2"/>
<evidence type="ECO:0000313" key="2">
    <source>
        <dbReference type="EMBL" id="ASC74162.1"/>
    </source>
</evidence>
<keyword evidence="2" id="KW-0378">Hydrolase</keyword>
<dbReference type="AlphaFoldDB" id="A0A1Z3HV67"/>
<dbReference type="EMBL" id="CP021983">
    <property type="protein sequence ID" value="ASC74162.1"/>
    <property type="molecule type" value="Genomic_DNA"/>
</dbReference>
<evidence type="ECO:0000313" key="3">
    <source>
        <dbReference type="Proteomes" id="UP000191901"/>
    </source>
</evidence>
<dbReference type="KEGG" id="hhg:XM38_051370"/>
<dbReference type="Gene3D" id="3.40.50.1010">
    <property type="entry name" value="5'-nuclease"/>
    <property type="match status" value="1"/>
</dbReference>
<dbReference type="InterPro" id="IPR029060">
    <property type="entry name" value="PIN-like_dom_sf"/>
</dbReference>
<organism evidence="2 3">
    <name type="scientific">Halomicronema hongdechloris C2206</name>
    <dbReference type="NCBI Taxonomy" id="1641165"/>
    <lineage>
        <taxon>Bacteria</taxon>
        <taxon>Bacillati</taxon>
        <taxon>Cyanobacteriota</taxon>
        <taxon>Cyanophyceae</taxon>
        <taxon>Nodosilineales</taxon>
        <taxon>Nodosilineaceae</taxon>
        <taxon>Halomicronema</taxon>
    </lineage>
</organism>